<proteinExistence type="predicted"/>
<evidence type="ECO:0000256" key="1">
    <source>
        <dbReference type="SAM" id="SignalP"/>
    </source>
</evidence>
<accession>A0ABN2Q8U9</accession>
<evidence type="ECO:0008006" key="4">
    <source>
        <dbReference type="Google" id="ProtNLM"/>
    </source>
</evidence>
<keyword evidence="3" id="KW-1185">Reference proteome</keyword>
<dbReference type="Proteomes" id="UP001499954">
    <property type="component" value="Unassembled WGS sequence"/>
</dbReference>
<dbReference type="EMBL" id="BAAAMK010000002">
    <property type="protein sequence ID" value="GAA1947232.1"/>
    <property type="molecule type" value="Genomic_DNA"/>
</dbReference>
<dbReference type="Gene3D" id="2.60.40.2700">
    <property type="match status" value="8"/>
</dbReference>
<name>A0ABN2Q8U9_9MICO</name>
<gene>
    <name evidence="2" type="ORF">GCM10009717_11970</name>
</gene>
<feature type="signal peptide" evidence="1">
    <location>
        <begin position="1"/>
        <end position="18"/>
    </location>
</feature>
<evidence type="ECO:0000313" key="3">
    <source>
        <dbReference type="Proteomes" id="UP001499954"/>
    </source>
</evidence>
<keyword evidence="1" id="KW-0732">Signal</keyword>
<organism evidence="2 3">
    <name type="scientific">Agromyces allii</name>
    <dbReference type="NCBI Taxonomy" id="393607"/>
    <lineage>
        <taxon>Bacteria</taxon>
        <taxon>Bacillati</taxon>
        <taxon>Actinomycetota</taxon>
        <taxon>Actinomycetes</taxon>
        <taxon>Micrococcales</taxon>
        <taxon>Microbacteriaceae</taxon>
        <taxon>Agromyces</taxon>
    </lineage>
</organism>
<sequence>MIALVMSAIAFSAQPAHAVGTGTSSISGRITLPAGIDPATAGLSVGVYEASADNSSVGGSVTPQGDFVVSGLAAGTYKVEFRAWNAPSVLPGWYGGAVDFASAKTVTVAVGQRATGIDATLAQAGSIAGTLSAVPESGANVIAWRLDGSGQWSQVGYQHVPADGPYELSGLAAGTYTLQFNTGIYRDQYWKLQGDIGSATRIEVTGGALTGFDADVSAGLTTPSLNVIGSRQVGSVLQVTGTWETQPDTVSYQWLANGTAIAGATSSTYTPTASVVGASVSVRFVGEKAGYVSATDVIQVGTISKGFITAGTPSTTGTTVTGATLTAVPGTWPTGTTFTYQWTASGTNIAGATGKTFVLTSAQQGRLVAVVVTGTLAGYEPATGRSAGIGPSQADGYAAPTPTVSGTPAVASTLTAVTGTWTAGTVLSYQWYASDTAISGATASTFKLTSAQAGKTVSVTVTGKLGGNTRAVKPSAATAKVATATTPTVAGTAAVGSTLTATAGAWTTGTALTYQWYASGAAITGATASTFKLTSAQAGKTITVAVKGTLSGYATVTKTSAATANVATVATPTISGTAEVASTLTAKTGTWTTGTTFTYQWYASGTAISGATASTFKLTSAQEGTTITVAVKGTLSGYSTITKTSAATVTVATASTPTISGTLTVGSTLTATTGTWTTGTALTYQWYASGTAISGATASTFKLTSAQAGKAITVAVTGALSGYPTITKTSAATAKVATVATPWISEWIAVGSTLKANTGAWTTGTTFTYQWYVNGAAVSGATASAYTLTTAHAGKTITLAVKGTLSGYPTITKTSEVTPKVATVATPTISGTAKVGSTLTAKTGSWTTGTAFTYQWYAGGTAIPGATASTYQLATAQKGTAVSVLVTGTLSGYQTIVKGSSAVVPVG</sequence>
<comment type="caution">
    <text evidence="2">The sequence shown here is derived from an EMBL/GenBank/DDBJ whole genome shotgun (WGS) entry which is preliminary data.</text>
</comment>
<evidence type="ECO:0000313" key="2">
    <source>
        <dbReference type="EMBL" id="GAA1947232.1"/>
    </source>
</evidence>
<reference evidence="2 3" key="1">
    <citation type="journal article" date="2019" name="Int. J. Syst. Evol. Microbiol.">
        <title>The Global Catalogue of Microorganisms (GCM) 10K type strain sequencing project: providing services to taxonomists for standard genome sequencing and annotation.</title>
        <authorList>
            <consortium name="The Broad Institute Genomics Platform"/>
            <consortium name="The Broad Institute Genome Sequencing Center for Infectious Disease"/>
            <person name="Wu L."/>
            <person name="Ma J."/>
        </authorList>
    </citation>
    <scope>NUCLEOTIDE SEQUENCE [LARGE SCALE GENOMIC DNA]</scope>
    <source>
        <strain evidence="2 3">JCM 13584</strain>
    </source>
</reference>
<protein>
    <recommendedName>
        <fullName evidence="4">Alpha-amylase</fullName>
    </recommendedName>
</protein>
<feature type="chain" id="PRO_5045825140" description="Alpha-amylase" evidence="1">
    <location>
        <begin position="19"/>
        <end position="907"/>
    </location>
</feature>